<dbReference type="Gene3D" id="3.90.70.10">
    <property type="entry name" value="Cysteine proteinases"/>
    <property type="match status" value="1"/>
</dbReference>
<accession>A0AAV1RQL8</accession>
<sequence>MEASGNEEQFPLYHKNAEKLYTLIASDSGSLDSATNVSTSTNNLKPEEEELHSKIGFENCDKSLEDQRQFENRTRQNYLAEMNKKADGVTNDLPRLSKVNYVDGSGIFGAGLKNDGENNCFLNVIIQCLWNIQPVRYELSSISDSGHEHVGDPCIVCGLAEVFGKLSEASTSFRREIGSTTSLRTAIGKWSPHRDLFQEVCKENVEYLFYSCSQFNQ</sequence>
<evidence type="ECO:0000256" key="2">
    <source>
        <dbReference type="ARBA" id="ARBA00022801"/>
    </source>
</evidence>
<evidence type="ECO:0000259" key="3">
    <source>
        <dbReference type="Pfam" id="PF00443"/>
    </source>
</evidence>
<comment type="caution">
    <text evidence="4">The sequence shown here is derived from an EMBL/GenBank/DDBJ whole genome shotgun (WGS) entry which is preliminary data.</text>
</comment>
<evidence type="ECO:0000313" key="4">
    <source>
        <dbReference type="EMBL" id="CAK7338602.1"/>
    </source>
</evidence>
<dbReference type="PANTHER" id="PTHR22975">
    <property type="entry name" value="UBIQUITIN SPECIFIC PROTEINASE"/>
    <property type="match status" value="1"/>
</dbReference>
<dbReference type="AlphaFoldDB" id="A0AAV1RQL8"/>
<dbReference type="Pfam" id="PF00443">
    <property type="entry name" value="UCH"/>
    <property type="match status" value="1"/>
</dbReference>
<dbReference type="SUPFAM" id="SSF54001">
    <property type="entry name" value="Cysteine proteinases"/>
    <property type="match status" value="1"/>
</dbReference>
<organism evidence="4 5">
    <name type="scientific">Dovyalis caffra</name>
    <dbReference type="NCBI Taxonomy" id="77055"/>
    <lineage>
        <taxon>Eukaryota</taxon>
        <taxon>Viridiplantae</taxon>
        <taxon>Streptophyta</taxon>
        <taxon>Embryophyta</taxon>
        <taxon>Tracheophyta</taxon>
        <taxon>Spermatophyta</taxon>
        <taxon>Magnoliopsida</taxon>
        <taxon>eudicotyledons</taxon>
        <taxon>Gunneridae</taxon>
        <taxon>Pentapetalae</taxon>
        <taxon>rosids</taxon>
        <taxon>fabids</taxon>
        <taxon>Malpighiales</taxon>
        <taxon>Salicaceae</taxon>
        <taxon>Flacourtieae</taxon>
        <taxon>Dovyalis</taxon>
    </lineage>
</organism>
<keyword evidence="5" id="KW-1185">Reference proteome</keyword>
<keyword evidence="2" id="KW-0378">Hydrolase</keyword>
<dbReference type="EMBL" id="CAWUPB010001154">
    <property type="protein sequence ID" value="CAK7338602.1"/>
    <property type="molecule type" value="Genomic_DNA"/>
</dbReference>
<keyword evidence="1" id="KW-0833">Ubl conjugation pathway</keyword>
<name>A0AAV1RQL8_9ROSI</name>
<proteinExistence type="predicted"/>
<dbReference type="Proteomes" id="UP001314170">
    <property type="component" value="Unassembled WGS sequence"/>
</dbReference>
<gene>
    <name evidence="4" type="ORF">DCAF_LOCUS13650</name>
</gene>
<dbReference type="GO" id="GO:0016579">
    <property type="term" value="P:protein deubiquitination"/>
    <property type="evidence" value="ECO:0007669"/>
    <property type="project" value="InterPro"/>
</dbReference>
<dbReference type="InterPro" id="IPR001394">
    <property type="entry name" value="Peptidase_C19_UCH"/>
</dbReference>
<feature type="domain" description="Peptidase C19 ubiquitin carboxyl-terminal hydrolase" evidence="3">
    <location>
        <begin position="111"/>
        <end position="209"/>
    </location>
</feature>
<protein>
    <recommendedName>
        <fullName evidence="3">Peptidase C19 ubiquitin carboxyl-terminal hydrolase domain-containing protein</fullName>
    </recommendedName>
</protein>
<dbReference type="InterPro" id="IPR038765">
    <property type="entry name" value="Papain-like_cys_pep_sf"/>
</dbReference>
<evidence type="ECO:0000313" key="5">
    <source>
        <dbReference type="Proteomes" id="UP001314170"/>
    </source>
</evidence>
<evidence type="ECO:0000256" key="1">
    <source>
        <dbReference type="ARBA" id="ARBA00022786"/>
    </source>
</evidence>
<dbReference type="InterPro" id="IPR052398">
    <property type="entry name" value="Ubiquitin_hydrolase_53/54"/>
</dbReference>
<reference evidence="4 5" key="1">
    <citation type="submission" date="2024-01" db="EMBL/GenBank/DDBJ databases">
        <authorList>
            <person name="Waweru B."/>
        </authorList>
    </citation>
    <scope>NUCLEOTIDE SEQUENCE [LARGE SCALE GENOMIC DNA]</scope>
</reference>
<dbReference type="GO" id="GO:0004843">
    <property type="term" value="F:cysteine-type deubiquitinase activity"/>
    <property type="evidence" value="ECO:0007669"/>
    <property type="project" value="InterPro"/>
</dbReference>
<dbReference type="PANTHER" id="PTHR22975:SF9">
    <property type="entry name" value="ECHINUS SPLICE FORM 3"/>
    <property type="match status" value="1"/>
</dbReference>